<dbReference type="RefSeq" id="WP_024360980.1">
    <property type="nucleotide sequence ID" value="NZ_BJNS01000006.1"/>
</dbReference>
<keyword evidence="1" id="KW-1133">Transmembrane helix</keyword>
<feature type="transmembrane region" description="Helical" evidence="1">
    <location>
        <begin position="9"/>
        <end position="25"/>
    </location>
</feature>
<evidence type="ECO:0000313" key="3">
    <source>
        <dbReference type="EMBL" id="SUV17603.1"/>
    </source>
</evidence>
<proteinExistence type="predicted"/>
<sequence length="132" mass="15293">MGKLSKRNILWIIPIGIIGVFWYFYGPQEDITDNEYITYVKNYSIENSNQSFEKAFASACENPYWVYFETQKGQDVVEFKGDCPINNKKAKVNVQFLVDAKMTTVKYGAMLVNSKMQEESERDNFLLAITTE</sequence>
<evidence type="ECO:0000313" key="4">
    <source>
        <dbReference type="Proteomes" id="UP000238825"/>
    </source>
</evidence>
<dbReference type="Proteomes" id="UP000255295">
    <property type="component" value="Unassembled WGS sequence"/>
</dbReference>
<gene>
    <name evidence="2" type="ORF">LS41612_10130</name>
    <name evidence="3" type="ORF">NCTC10338_02708</name>
</gene>
<dbReference type="EMBL" id="UFSZ01000001">
    <property type="protein sequence ID" value="SUV17603.1"/>
    <property type="molecule type" value="Genomic_DNA"/>
</dbReference>
<evidence type="ECO:0000256" key="1">
    <source>
        <dbReference type="SAM" id="Phobius"/>
    </source>
</evidence>
<reference evidence="2 4" key="1">
    <citation type="submission" date="2017-03" db="EMBL/GenBank/DDBJ databases">
        <title>The whole genome sequencing and assembly of Lysinibacillus sphaericus DSM 28T strain.</title>
        <authorList>
            <person name="Lee Y.-J."/>
            <person name="Yi H."/>
            <person name="Bahn Y.-S."/>
            <person name="Kim J.F."/>
            <person name="Lee D.-W."/>
        </authorList>
    </citation>
    <scope>NUCLEOTIDE SEQUENCE [LARGE SCALE GENOMIC DNA]</scope>
    <source>
        <strain evidence="2 4">DSM 28</strain>
    </source>
</reference>
<keyword evidence="1" id="KW-0472">Membrane</keyword>
<accession>A0A2S0JZV5</accession>
<dbReference type="EMBL" id="CP019980">
    <property type="protein sequence ID" value="AVK96598.1"/>
    <property type="molecule type" value="Genomic_DNA"/>
</dbReference>
<evidence type="ECO:0000313" key="2">
    <source>
        <dbReference type="EMBL" id="AVK96598.1"/>
    </source>
</evidence>
<dbReference type="Proteomes" id="UP000238825">
    <property type="component" value="Chromosome"/>
</dbReference>
<keyword evidence="1" id="KW-0812">Transmembrane</keyword>
<evidence type="ECO:0000313" key="5">
    <source>
        <dbReference type="Proteomes" id="UP000255295"/>
    </source>
</evidence>
<dbReference type="AlphaFoldDB" id="A0A2S0JZV5"/>
<organism evidence="2 4">
    <name type="scientific">Lysinibacillus sphaericus</name>
    <name type="common">Bacillus sphaericus</name>
    <dbReference type="NCBI Taxonomy" id="1421"/>
    <lineage>
        <taxon>Bacteria</taxon>
        <taxon>Bacillati</taxon>
        <taxon>Bacillota</taxon>
        <taxon>Bacilli</taxon>
        <taxon>Bacillales</taxon>
        <taxon>Bacillaceae</taxon>
        <taxon>Lysinibacillus</taxon>
    </lineage>
</organism>
<reference evidence="3 5" key="2">
    <citation type="submission" date="2018-06" db="EMBL/GenBank/DDBJ databases">
        <authorList>
            <consortium name="Pathogen Informatics"/>
            <person name="Doyle S."/>
        </authorList>
    </citation>
    <scope>NUCLEOTIDE SEQUENCE [LARGE SCALE GENOMIC DNA]</scope>
    <source>
        <strain evidence="3 5">NCTC10338</strain>
    </source>
</reference>
<dbReference type="GeneID" id="48276560"/>
<name>A0A2S0JZV5_LYSSH</name>
<protein>
    <submittedName>
        <fullName evidence="2">Glucosamine 6-phosphate synthetase</fullName>
    </submittedName>
    <submittedName>
        <fullName evidence="3">Group-specific protein</fullName>
    </submittedName>
</protein>